<feature type="region of interest" description="Disordered" evidence="1">
    <location>
        <begin position="1"/>
        <end position="25"/>
    </location>
</feature>
<dbReference type="InterPro" id="IPR009081">
    <property type="entry name" value="PP-bd_ACP"/>
</dbReference>
<gene>
    <name evidence="3" type="ORF">JMN37_05710</name>
</gene>
<dbReference type="RefSeq" id="WP_252931331.1">
    <property type="nucleotide sequence ID" value="NZ_JAEUWV010000005.1"/>
</dbReference>
<evidence type="ECO:0000256" key="1">
    <source>
        <dbReference type="SAM" id="MobiDB-lite"/>
    </source>
</evidence>
<protein>
    <submittedName>
        <fullName evidence="3">Acyl carrier protein</fullName>
    </submittedName>
</protein>
<evidence type="ECO:0000259" key="2">
    <source>
        <dbReference type="PROSITE" id="PS50075"/>
    </source>
</evidence>
<sequence length="107" mass="11792">MELSQRLDLSALQLEDAPSDPTANTEDVSAFAQLTRLIERVTGEDTEALDRETTLDGAGVASLDRIELAVRIEQELGVPIDEETYRQHSTLGELCAYIEGHEEYKGA</sequence>
<reference evidence="3 4" key="1">
    <citation type="submission" date="2021-01" db="EMBL/GenBank/DDBJ databases">
        <title>Identification and Characterization of Corynebacterium sp.</title>
        <authorList>
            <person name="Luo Q."/>
            <person name="Qu P."/>
            <person name="Chen Q."/>
        </authorList>
    </citation>
    <scope>NUCLEOTIDE SEQUENCE [LARGE SCALE GENOMIC DNA]</scope>
    <source>
        <strain evidence="3 4">MC-18</strain>
    </source>
</reference>
<dbReference type="InterPro" id="IPR036736">
    <property type="entry name" value="ACP-like_sf"/>
</dbReference>
<dbReference type="Pfam" id="PF00550">
    <property type="entry name" value="PP-binding"/>
    <property type="match status" value="1"/>
</dbReference>
<proteinExistence type="predicted"/>
<evidence type="ECO:0000313" key="4">
    <source>
        <dbReference type="Proteomes" id="UP001205920"/>
    </source>
</evidence>
<dbReference type="Gene3D" id="1.10.1200.10">
    <property type="entry name" value="ACP-like"/>
    <property type="match status" value="1"/>
</dbReference>
<accession>A0AAW5HSM5</accession>
<name>A0AAW5HSM5_9CORY</name>
<organism evidence="3 4">
    <name type="scientific">Corynebacterium lipophilum</name>
    <dbReference type="NCBI Taxonomy" id="2804918"/>
    <lineage>
        <taxon>Bacteria</taxon>
        <taxon>Bacillati</taxon>
        <taxon>Actinomycetota</taxon>
        <taxon>Actinomycetes</taxon>
        <taxon>Mycobacteriales</taxon>
        <taxon>Corynebacteriaceae</taxon>
        <taxon>Corynebacterium</taxon>
    </lineage>
</organism>
<keyword evidence="4" id="KW-1185">Reference proteome</keyword>
<feature type="domain" description="Carrier" evidence="2">
    <location>
        <begin position="25"/>
        <end position="102"/>
    </location>
</feature>
<dbReference type="PROSITE" id="PS50075">
    <property type="entry name" value="CARRIER"/>
    <property type="match status" value="1"/>
</dbReference>
<evidence type="ECO:0000313" key="3">
    <source>
        <dbReference type="EMBL" id="MCO6394473.1"/>
    </source>
</evidence>
<dbReference type="EMBL" id="JAEUWV010000005">
    <property type="protein sequence ID" value="MCO6394473.1"/>
    <property type="molecule type" value="Genomic_DNA"/>
</dbReference>
<dbReference type="Proteomes" id="UP001205920">
    <property type="component" value="Unassembled WGS sequence"/>
</dbReference>
<dbReference type="SUPFAM" id="SSF47336">
    <property type="entry name" value="ACP-like"/>
    <property type="match status" value="1"/>
</dbReference>
<comment type="caution">
    <text evidence="3">The sequence shown here is derived from an EMBL/GenBank/DDBJ whole genome shotgun (WGS) entry which is preliminary data.</text>
</comment>
<dbReference type="AlphaFoldDB" id="A0AAW5HSM5"/>